<dbReference type="GO" id="GO:0006099">
    <property type="term" value="P:tricarboxylic acid cycle"/>
    <property type="evidence" value="ECO:0007669"/>
    <property type="project" value="InterPro"/>
</dbReference>
<dbReference type="EMBL" id="VFJC01000022">
    <property type="protein sequence ID" value="KAB5535647.1"/>
    <property type="molecule type" value="Genomic_DNA"/>
</dbReference>
<name>A0A5N5KYY8_PANHP</name>
<dbReference type="OrthoDB" id="588261at2759"/>
<dbReference type="PANTHER" id="PTHR10978">
    <property type="entry name" value="SUCCINATE DEHYDROGENASE CYTOCHROME B560 SUBUNIT"/>
    <property type="match status" value="1"/>
</dbReference>
<comment type="pathway">
    <text evidence="2">Carbohydrate metabolism; tricarboxylic acid cycle.</text>
</comment>
<keyword evidence="8 13" id="KW-1133">Transmembrane helix</keyword>
<dbReference type="Pfam" id="PF01127">
    <property type="entry name" value="Sdh_cyt"/>
    <property type="match status" value="1"/>
</dbReference>
<dbReference type="InterPro" id="IPR034804">
    <property type="entry name" value="SQR/QFR_C/D"/>
</dbReference>
<feature type="transmembrane region" description="Helical" evidence="13">
    <location>
        <begin position="145"/>
        <end position="165"/>
    </location>
</feature>
<evidence type="ECO:0000313" key="15">
    <source>
        <dbReference type="Proteomes" id="UP000327468"/>
    </source>
</evidence>
<reference evidence="14 15" key="1">
    <citation type="submission" date="2019-06" db="EMBL/GenBank/DDBJ databases">
        <title>A chromosome-scale genome assembly of the striped catfish, Pangasianodon hypophthalmus.</title>
        <authorList>
            <person name="Wen M."/>
            <person name="Zahm M."/>
            <person name="Roques C."/>
            <person name="Cabau C."/>
            <person name="Klopp C."/>
            <person name="Donnadieu C."/>
            <person name="Jouanno E."/>
            <person name="Avarre J.-C."/>
            <person name="Campet M."/>
            <person name="Ha T.T.T."/>
            <person name="Dugue R."/>
            <person name="Lampietro C."/>
            <person name="Louis A."/>
            <person name="Herpin A."/>
            <person name="Echchiki A."/>
            <person name="Berthelot C."/>
            <person name="Parey E."/>
            <person name="Roest-Crollius H."/>
            <person name="Braasch I."/>
            <person name="Postlethwait J."/>
            <person name="Bobe J."/>
            <person name="Montfort J."/>
            <person name="Bouchez O."/>
            <person name="Begum T."/>
            <person name="Schartl M."/>
            <person name="Guiguen Y."/>
        </authorList>
    </citation>
    <scope>NUCLEOTIDE SEQUENCE [LARGE SCALE GENOMIC DNA]</scope>
    <source>
        <strain evidence="14 15">Indonesia</strain>
        <tissue evidence="14">Blood</tissue>
    </source>
</reference>
<comment type="subunit">
    <text evidence="3">Component of complex II composed of four subunits: the flavoprotein (FP) SDHA, iron-sulfur protein (IP) SDHB, and a cytochrome b560 composed of SDHC and SDHD.</text>
</comment>
<evidence type="ECO:0000313" key="14">
    <source>
        <dbReference type="EMBL" id="KAB5535647.1"/>
    </source>
</evidence>
<evidence type="ECO:0000256" key="10">
    <source>
        <dbReference type="ARBA" id="ARBA00023136"/>
    </source>
</evidence>
<dbReference type="AlphaFoldDB" id="A0A5N5KYY8"/>
<dbReference type="PANTHER" id="PTHR10978:SF5">
    <property type="entry name" value="SUCCINATE DEHYDROGENASE CYTOCHROME B560 SUBUNIT, MITOCHONDRIAL"/>
    <property type="match status" value="1"/>
</dbReference>
<keyword evidence="15" id="KW-1185">Reference proteome</keyword>
<evidence type="ECO:0000256" key="5">
    <source>
        <dbReference type="ARBA" id="ARBA00022617"/>
    </source>
</evidence>
<dbReference type="GO" id="GO:0006121">
    <property type="term" value="P:mitochondrial electron transport, succinate to ubiquinone"/>
    <property type="evidence" value="ECO:0007669"/>
    <property type="project" value="TreeGrafter"/>
</dbReference>
<dbReference type="GO" id="GO:0016020">
    <property type="term" value="C:membrane"/>
    <property type="evidence" value="ECO:0007669"/>
    <property type="project" value="UniProtKB-SubCell"/>
</dbReference>
<evidence type="ECO:0000256" key="2">
    <source>
        <dbReference type="ARBA" id="ARBA00005163"/>
    </source>
</evidence>
<feature type="transmembrane region" description="Helical" evidence="13">
    <location>
        <begin position="105"/>
        <end position="124"/>
    </location>
</feature>
<dbReference type="Gene3D" id="1.20.5.540">
    <property type="entry name" value="Single helix bin"/>
    <property type="match status" value="1"/>
</dbReference>
<dbReference type="GO" id="GO:0046872">
    <property type="term" value="F:metal ion binding"/>
    <property type="evidence" value="ECO:0007669"/>
    <property type="project" value="UniProtKB-KW"/>
</dbReference>
<dbReference type="InterPro" id="IPR000701">
    <property type="entry name" value="SuccDH_FuR_B_TM-su"/>
</dbReference>
<keyword evidence="7" id="KW-0479">Metal-binding</keyword>
<evidence type="ECO:0000256" key="1">
    <source>
        <dbReference type="ARBA" id="ARBA00004141"/>
    </source>
</evidence>
<dbReference type="FunFam" id="1.20.1300.10:FF:000006">
    <property type="entry name" value="Succinate dehydrogenase cytochrome b560 subunit, mitochondrial"/>
    <property type="match status" value="1"/>
</dbReference>
<evidence type="ECO:0000256" key="11">
    <source>
        <dbReference type="ARBA" id="ARBA00045023"/>
    </source>
</evidence>
<evidence type="ECO:0000256" key="3">
    <source>
        <dbReference type="ARBA" id="ARBA00011758"/>
    </source>
</evidence>
<dbReference type="PROSITE" id="PS01001">
    <property type="entry name" value="SDH_CYT_2"/>
    <property type="match status" value="1"/>
</dbReference>
<sequence>MALLLRMVARQGLCSSRTQLCRHAVPMGTSAKEEMDKFWAKNSRLNRPLSPHITIYRWSVPMMMSITHRGTGVGLSAGISAFAVAALVLPGSFPYYLDLVHSSSMGPALITTAKFALSFPVAYHTYNGIRHLMWDVGKGFKIPEVYRSGYIVIALSIFTSVALTVL</sequence>
<dbReference type="InterPro" id="IPR014314">
    <property type="entry name" value="Succ_DH_cytb556"/>
</dbReference>
<evidence type="ECO:0000256" key="12">
    <source>
        <dbReference type="ARBA" id="ARBA00045847"/>
    </source>
</evidence>
<gene>
    <name evidence="14" type="ORF">PHYPO_G00120300</name>
</gene>
<evidence type="ECO:0000256" key="6">
    <source>
        <dbReference type="ARBA" id="ARBA00022692"/>
    </source>
</evidence>
<feature type="transmembrane region" description="Helical" evidence="13">
    <location>
        <begin position="72"/>
        <end position="93"/>
    </location>
</feature>
<dbReference type="SUPFAM" id="SSF81343">
    <property type="entry name" value="Fumarate reductase respiratory complex transmembrane subunits"/>
    <property type="match status" value="1"/>
</dbReference>
<evidence type="ECO:0000256" key="4">
    <source>
        <dbReference type="ARBA" id="ARBA00014631"/>
    </source>
</evidence>
<accession>A0A5N5KYY8</accession>
<keyword evidence="6 13" id="KW-0812">Transmembrane</keyword>
<keyword evidence="9" id="KW-0408">Iron</keyword>
<proteinExistence type="predicted"/>
<comment type="subcellular location">
    <subcellularLocation>
        <location evidence="1">Membrane</location>
        <topology evidence="1">Multi-pass membrane protein</topology>
    </subcellularLocation>
</comment>
<evidence type="ECO:0000256" key="9">
    <source>
        <dbReference type="ARBA" id="ARBA00023004"/>
    </source>
</evidence>
<dbReference type="NCBIfam" id="TIGR02970">
    <property type="entry name" value="succ_dehyd_cytB"/>
    <property type="match status" value="1"/>
</dbReference>
<evidence type="ECO:0000256" key="7">
    <source>
        <dbReference type="ARBA" id="ARBA00022723"/>
    </source>
</evidence>
<dbReference type="Proteomes" id="UP000327468">
    <property type="component" value="Chromosome 21"/>
</dbReference>
<dbReference type="CDD" id="cd03499">
    <property type="entry name" value="SQR_TypeC_SdhC"/>
    <property type="match status" value="1"/>
</dbReference>
<dbReference type="GO" id="GO:0009055">
    <property type="term" value="F:electron transfer activity"/>
    <property type="evidence" value="ECO:0007669"/>
    <property type="project" value="InterPro"/>
</dbReference>
<protein>
    <recommendedName>
        <fullName evidence="4">Succinate dehydrogenase cytochrome b560 subunit, mitochondrial</fullName>
    </recommendedName>
    <alternativeName>
        <fullName evidence="11">Malate dehydrogenase [quinone] cytochrome b560 subunit</fullName>
    </alternativeName>
</protein>
<keyword evidence="5" id="KW-0349">Heme</keyword>
<comment type="caution">
    <text evidence="14">The sequence shown here is derived from an EMBL/GenBank/DDBJ whole genome shotgun (WGS) entry which is preliminary data.</text>
</comment>
<comment type="function">
    <text evidence="12">Membrane-anchoring subunit of succinate dehydrogenase (SDH) that is involved in complex II of the mitochondrial electron transport chain and is responsible for transferring electrons from succinate to ubiquinone (coenzyme Q). SDH also oxidizes malate to the non-canonical enol form of oxaloacetate, enol-oxaloacetate. Enol-oxaloacetate, which is a potent inhibitor of the succinate dehydrogenase activity, is further isomerized into keto-oxaloacetate.</text>
</comment>
<dbReference type="PROSITE" id="PS01000">
    <property type="entry name" value="SDH_CYT_1"/>
    <property type="match status" value="1"/>
</dbReference>
<evidence type="ECO:0000256" key="8">
    <source>
        <dbReference type="ARBA" id="ARBA00022989"/>
    </source>
</evidence>
<keyword evidence="10 13" id="KW-0472">Membrane</keyword>
<dbReference type="GO" id="GO:0005739">
    <property type="term" value="C:mitochondrion"/>
    <property type="evidence" value="ECO:0007669"/>
    <property type="project" value="GOC"/>
</dbReference>
<evidence type="ECO:0000256" key="13">
    <source>
        <dbReference type="SAM" id="Phobius"/>
    </source>
</evidence>
<dbReference type="InterPro" id="IPR018495">
    <property type="entry name" value="Succ_DH_cyt_bsu_CS"/>
</dbReference>
<dbReference type="Gene3D" id="1.20.1300.10">
    <property type="entry name" value="Fumarate reductase/succinate dehydrogenase, transmembrane subunit"/>
    <property type="match status" value="1"/>
</dbReference>
<organism evidence="14 15">
    <name type="scientific">Pangasianodon hypophthalmus</name>
    <name type="common">Striped catfish</name>
    <name type="synonym">Helicophagus hypophthalmus</name>
    <dbReference type="NCBI Taxonomy" id="310915"/>
    <lineage>
        <taxon>Eukaryota</taxon>
        <taxon>Metazoa</taxon>
        <taxon>Chordata</taxon>
        <taxon>Craniata</taxon>
        <taxon>Vertebrata</taxon>
        <taxon>Euteleostomi</taxon>
        <taxon>Actinopterygii</taxon>
        <taxon>Neopterygii</taxon>
        <taxon>Teleostei</taxon>
        <taxon>Ostariophysi</taxon>
        <taxon>Siluriformes</taxon>
        <taxon>Pangasiidae</taxon>
        <taxon>Pangasianodon</taxon>
    </lineage>
</organism>